<dbReference type="InterPro" id="IPR032695">
    <property type="entry name" value="Integrin_dom_sf"/>
</dbReference>
<dbReference type="GO" id="GO:0007157">
    <property type="term" value="P:heterophilic cell-cell adhesion via plasma membrane cell adhesion molecules"/>
    <property type="evidence" value="ECO:0007669"/>
    <property type="project" value="UniProtKB-ARBA"/>
</dbReference>
<evidence type="ECO:0000313" key="18">
    <source>
        <dbReference type="Proteomes" id="UP001168821"/>
    </source>
</evidence>
<dbReference type="GO" id="GO:0005178">
    <property type="term" value="F:integrin binding"/>
    <property type="evidence" value="ECO:0007669"/>
    <property type="project" value="TreeGrafter"/>
</dbReference>
<comment type="caution">
    <text evidence="17">The sequence shown here is derived from an EMBL/GenBank/DDBJ whole genome shotgun (WGS) entry which is preliminary data.</text>
</comment>
<dbReference type="SMART" id="SM00191">
    <property type="entry name" value="Int_alpha"/>
    <property type="match status" value="4"/>
</dbReference>
<accession>A0AA38M6Q7</accession>
<dbReference type="Gene3D" id="2.60.40.1460">
    <property type="entry name" value="Integrin domains. Chain A, domain 2"/>
    <property type="match status" value="1"/>
</dbReference>
<evidence type="ECO:0000256" key="9">
    <source>
        <dbReference type="ARBA" id="ARBA00023136"/>
    </source>
</evidence>
<keyword evidence="11" id="KW-0325">Glycoprotein</keyword>
<comment type="similarity">
    <text evidence="2 13">Belongs to the integrin alpha chain family.</text>
</comment>
<dbReference type="Pfam" id="PF01839">
    <property type="entry name" value="FG-GAP"/>
    <property type="match status" value="2"/>
</dbReference>
<evidence type="ECO:0000256" key="6">
    <source>
        <dbReference type="ARBA" id="ARBA00022889"/>
    </source>
</evidence>
<dbReference type="Gene3D" id="2.60.40.1530">
    <property type="entry name" value="ntegrin, alpha v. Chain A, domain 4"/>
    <property type="match status" value="1"/>
</dbReference>
<evidence type="ECO:0000256" key="5">
    <source>
        <dbReference type="ARBA" id="ARBA00022737"/>
    </source>
</evidence>
<dbReference type="SUPFAM" id="SSF69179">
    <property type="entry name" value="Integrin domains"/>
    <property type="match status" value="3"/>
</dbReference>
<dbReference type="PANTHER" id="PTHR23220:SF122">
    <property type="entry name" value="INTEGRIN ALPHA-PS1"/>
    <property type="match status" value="1"/>
</dbReference>
<dbReference type="Gene3D" id="1.20.5.930">
    <property type="entry name" value="Bicelle-embedded integrin alpha(iib) transmembrane segment"/>
    <property type="match status" value="1"/>
</dbReference>
<dbReference type="GO" id="GO:0048513">
    <property type="term" value="P:animal organ development"/>
    <property type="evidence" value="ECO:0007669"/>
    <property type="project" value="UniProtKB-ARBA"/>
</dbReference>
<dbReference type="Gene3D" id="2.60.40.1510">
    <property type="entry name" value="ntegrin, alpha v. Chain A, domain 3"/>
    <property type="match status" value="1"/>
</dbReference>
<evidence type="ECO:0000256" key="10">
    <source>
        <dbReference type="ARBA" id="ARBA00023170"/>
    </source>
</evidence>
<protein>
    <recommendedName>
        <fullName evidence="19">Integrin alpha-PS1</fullName>
    </recommendedName>
</protein>
<keyword evidence="7 13" id="KW-1133">Transmembrane helix</keyword>
<keyword evidence="9 13" id="KW-0472">Membrane</keyword>
<evidence type="ECO:0000256" key="4">
    <source>
        <dbReference type="ARBA" id="ARBA00022729"/>
    </source>
</evidence>
<evidence type="ECO:0000313" key="17">
    <source>
        <dbReference type="EMBL" id="KAJ3645381.1"/>
    </source>
</evidence>
<dbReference type="Proteomes" id="UP001168821">
    <property type="component" value="Unassembled WGS sequence"/>
</dbReference>
<dbReference type="AlphaFoldDB" id="A0AA38M6Q7"/>
<keyword evidence="4" id="KW-0732">Signal</keyword>
<feature type="repeat" description="FG-GAP" evidence="12">
    <location>
        <begin position="30"/>
        <end position="93"/>
    </location>
</feature>
<feature type="repeat" description="FG-GAP" evidence="12">
    <location>
        <begin position="217"/>
        <end position="277"/>
    </location>
</feature>
<dbReference type="PANTHER" id="PTHR23220">
    <property type="entry name" value="INTEGRIN ALPHA"/>
    <property type="match status" value="1"/>
</dbReference>
<evidence type="ECO:0000256" key="12">
    <source>
        <dbReference type="PROSITE-ProRule" id="PRU00803"/>
    </source>
</evidence>
<keyword evidence="5" id="KW-0677">Repeat</keyword>
<feature type="transmembrane region" description="Helical" evidence="13">
    <location>
        <begin position="916"/>
        <end position="938"/>
    </location>
</feature>
<evidence type="ECO:0000256" key="3">
    <source>
        <dbReference type="ARBA" id="ARBA00022692"/>
    </source>
</evidence>
<feature type="domain" description="Integrin alpha first immunoglubulin-like" evidence="14">
    <location>
        <begin position="385"/>
        <end position="523"/>
    </location>
</feature>
<feature type="domain" description="Integrin alpha second immunoglobulin-like" evidence="15">
    <location>
        <begin position="525"/>
        <end position="664"/>
    </location>
</feature>
<dbReference type="InterPro" id="IPR013519">
    <property type="entry name" value="Int_alpha_beta-p"/>
</dbReference>
<dbReference type="InterPro" id="IPR013517">
    <property type="entry name" value="FG-GAP"/>
</dbReference>
<keyword evidence="10 13" id="KW-0675">Receptor</keyword>
<feature type="domain" description="Integrin alpha third immunoglobulin-like" evidence="16">
    <location>
        <begin position="675"/>
        <end position="902"/>
    </location>
</feature>
<keyword evidence="8 13" id="KW-0401">Integrin</keyword>
<dbReference type="GO" id="GO:0033627">
    <property type="term" value="P:cell adhesion mediated by integrin"/>
    <property type="evidence" value="ECO:0007669"/>
    <property type="project" value="TreeGrafter"/>
</dbReference>
<evidence type="ECO:0000256" key="2">
    <source>
        <dbReference type="ARBA" id="ARBA00008054"/>
    </source>
</evidence>
<gene>
    <name evidence="17" type="ORF">Zmor_023047</name>
</gene>
<dbReference type="PRINTS" id="PR01185">
    <property type="entry name" value="INTEGRINA"/>
</dbReference>
<dbReference type="InterPro" id="IPR048285">
    <property type="entry name" value="Integrin_alpha_Ig-like_2"/>
</dbReference>
<dbReference type="GO" id="GO:0007160">
    <property type="term" value="P:cell-matrix adhesion"/>
    <property type="evidence" value="ECO:0007669"/>
    <property type="project" value="TreeGrafter"/>
</dbReference>
<dbReference type="InterPro" id="IPR028994">
    <property type="entry name" value="Integrin_alpha_N"/>
</dbReference>
<evidence type="ECO:0008006" key="19">
    <source>
        <dbReference type="Google" id="ProtNLM"/>
    </source>
</evidence>
<dbReference type="EMBL" id="JALNTZ010000007">
    <property type="protein sequence ID" value="KAJ3645381.1"/>
    <property type="molecule type" value="Genomic_DNA"/>
</dbReference>
<proteinExistence type="inferred from homology"/>
<reference evidence="17" key="1">
    <citation type="journal article" date="2023" name="G3 (Bethesda)">
        <title>Whole genome assemblies of Zophobas morio and Tenebrio molitor.</title>
        <authorList>
            <person name="Kaur S."/>
            <person name="Stinson S.A."/>
            <person name="diCenzo G.C."/>
        </authorList>
    </citation>
    <scope>NUCLEOTIDE SEQUENCE</scope>
    <source>
        <strain evidence="17">QUZm001</strain>
    </source>
</reference>
<dbReference type="GO" id="GO:0007229">
    <property type="term" value="P:integrin-mediated signaling pathway"/>
    <property type="evidence" value="ECO:0007669"/>
    <property type="project" value="UniProtKB-KW"/>
</dbReference>
<evidence type="ECO:0000256" key="13">
    <source>
        <dbReference type="RuleBase" id="RU003762"/>
    </source>
</evidence>
<keyword evidence="3 13" id="KW-0812">Transmembrane</keyword>
<evidence type="ECO:0000256" key="8">
    <source>
        <dbReference type="ARBA" id="ARBA00023037"/>
    </source>
</evidence>
<dbReference type="GO" id="GO:0009897">
    <property type="term" value="C:external side of plasma membrane"/>
    <property type="evidence" value="ECO:0007669"/>
    <property type="project" value="TreeGrafter"/>
</dbReference>
<dbReference type="Gene3D" id="2.130.10.130">
    <property type="entry name" value="Integrin alpha, N-terminal"/>
    <property type="match status" value="1"/>
</dbReference>
<evidence type="ECO:0000259" key="14">
    <source>
        <dbReference type="Pfam" id="PF08441"/>
    </source>
</evidence>
<dbReference type="GO" id="GO:0008305">
    <property type="term" value="C:integrin complex"/>
    <property type="evidence" value="ECO:0007669"/>
    <property type="project" value="InterPro"/>
</dbReference>
<evidence type="ECO:0000259" key="16">
    <source>
        <dbReference type="Pfam" id="PF20806"/>
    </source>
</evidence>
<dbReference type="PROSITE" id="PS51470">
    <property type="entry name" value="FG_GAP"/>
    <property type="match status" value="3"/>
</dbReference>
<organism evidence="17 18">
    <name type="scientific">Zophobas morio</name>
    <dbReference type="NCBI Taxonomy" id="2755281"/>
    <lineage>
        <taxon>Eukaryota</taxon>
        <taxon>Metazoa</taxon>
        <taxon>Ecdysozoa</taxon>
        <taxon>Arthropoda</taxon>
        <taxon>Hexapoda</taxon>
        <taxon>Insecta</taxon>
        <taxon>Pterygota</taxon>
        <taxon>Neoptera</taxon>
        <taxon>Endopterygota</taxon>
        <taxon>Coleoptera</taxon>
        <taxon>Polyphaga</taxon>
        <taxon>Cucujiformia</taxon>
        <taxon>Tenebrionidae</taxon>
        <taxon>Zophobas</taxon>
    </lineage>
</organism>
<keyword evidence="18" id="KW-1185">Reference proteome</keyword>
<dbReference type="SUPFAM" id="SSF69318">
    <property type="entry name" value="Integrin alpha N-terminal domain"/>
    <property type="match status" value="1"/>
</dbReference>
<dbReference type="PROSITE" id="PS00242">
    <property type="entry name" value="INTEGRIN_ALPHA"/>
    <property type="match status" value="1"/>
</dbReference>
<dbReference type="InterPro" id="IPR048286">
    <property type="entry name" value="Integrin_alpha_Ig-like_3"/>
</dbReference>
<dbReference type="Pfam" id="PF08441">
    <property type="entry name" value="Integrin_A_Ig_1"/>
    <property type="match status" value="1"/>
</dbReference>
<name>A0AA38M6Q7_9CUCU</name>
<comment type="subcellular location">
    <subcellularLocation>
        <location evidence="1 13">Membrane</location>
        <topology evidence="1 13">Single-pass type I membrane protein</topology>
    </subcellularLocation>
</comment>
<dbReference type="InterPro" id="IPR013649">
    <property type="entry name" value="Integrin_alpha_Ig-like_1"/>
</dbReference>
<dbReference type="InterPro" id="IPR018184">
    <property type="entry name" value="Integrin_alpha_C_CS"/>
</dbReference>
<evidence type="ECO:0000256" key="1">
    <source>
        <dbReference type="ARBA" id="ARBA00004479"/>
    </source>
</evidence>
<keyword evidence="6 13" id="KW-0130">Cell adhesion</keyword>
<dbReference type="Pfam" id="PF20806">
    <property type="entry name" value="Integrin_A_Ig_3"/>
    <property type="match status" value="1"/>
</dbReference>
<evidence type="ECO:0000259" key="15">
    <source>
        <dbReference type="Pfam" id="PF20805"/>
    </source>
</evidence>
<evidence type="ECO:0000256" key="7">
    <source>
        <dbReference type="ARBA" id="ARBA00022989"/>
    </source>
</evidence>
<evidence type="ECO:0000256" key="11">
    <source>
        <dbReference type="ARBA" id="ARBA00023180"/>
    </source>
</evidence>
<sequence>MSFSAVLVIPTLVDDGFDYEDTPTLREPNDLDPPGHDEIKENQWLGVTVKSQKPGGKVVVCAHRYIQSANLTLYHYGMGLCYVLNKTLEAEGVLEPCKGRPTEKLHQQYGFCQVGTSLAFLNDGFTLMGAPGPYTWRGTFFAKDVVGSFLQRDNTVYRGPLNDNPTPINKYSYLGMSVTGGHFFDRTIITYVSGAPRSNLTGQVFFFNKTASVEELTITLNISGTQFGSSFGYEILAVDINQDGYDELLVAAPFYYESENKIGGAVYYYSDLRRCNIYDGCKYKAKYTGKEESRFGFSMTSLGDINKDGFVDVAIGAPYEEGGGAVYIYLGQKGGLSPEPSQIIKHRGHKTIGYSMSGGLDMDLNEYPDLLIGAYESDEVILYKTRPIIDISITVDGKELNNINASKKGCQFNQTTDKTCFSFKTCFTLSKFKSSQPVEIKYEIKEATKKSQRVTFQNDLKYVNVTPSSEANCIDEVAYLVESNGDILTPILLQVNYNIQQDKPDSPILNKTSVKTFQATFQKNCGDDDVCYSNLTLYAGTRLPMSEDGYILDMGKNKEFVLDANIINSDEAAYEAKLFVRHPEGLSYVALQTEKNKASGIVCTANNESTLVTCNLGNPFQGDKSANLSLRFEIANTKQQKLDLQVFVNSTSTERSTQTSQNLTVILQKIASYLIKGESRPPNIIYSGDVKGQSAMKYLEDIGPRVIHSYDVINQGDWNIRNLRVEIQWPYQVYTDREEGGKWLLYLEKEPSIDFNTTNHCSVEPASIVNKLKLKALGIEEESNLEETQKVVEPPTNVRRKRDVEETVRAETMGPEKRQVVPMDCIRKTALCAKITCTIPQLNENSQIKINIFARVWNSTLIEDYRQIDWVSINSVAEIIIDDPSIIINRNNSVGITSIETRGYPSVVLADTGVNIWIIIGSVIAGLLLLIIVIIILYKCGFFKRNRVNDQTLSANLMKQGENETLLTDADAKQTKK</sequence>
<dbReference type="Pfam" id="PF20805">
    <property type="entry name" value="Integrin_A_Ig_2"/>
    <property type="match status" value="1"/>
</dbReference>
<dbReference type="InterPro" id="IPR000413">
    <property type="entry name" value="Integrin_alpha"/>
</dbReference>
<feature type="repeat" description="FG-GAP" evidence="12">
    <location>
        <begin position="281"/>
        <end position="338"/>
    </location>
</feature>